<comment type="caution">
    <text evidence="3">The sequence shown here is derived from an EMBL/GenBank/DDBJ whole genome shotgun (WGS) entry which is preliminary data.</text>
</comment>
<feature type="chain" id="PRO_5020712852" evidence="1">
    <location>
        <begin position="21"/>
        <end position="122"/>
    </location>
</feature>
<keyword evidence="4" id="KW-1185">Reference proteome</keyword>
<dbReference type="Proteomes" id="UP000295565">
    <property type="component" value="Unassembled WGS sequence"/>
</dbReference>
<evidence type="ECO:0000313" key="4">
    <source>
        <dbReference type="Proteomes" id="UP000295565"/>
    </source>
</evidence>
<dbReference type="Gene3D" id="1.10.101.10">
    <property type="entry name" value="PGBD-like superfamily/PGBD"/>
    <property type="match status" value="1"/>
</dbReference>
<organism evidence="3 4">
    <name type="scientific">Celerinatantimonas diazotrophica</name>
    <dbReference type="NCBI Taxonomy" id="412034"/>
    <lineage>
        <taxon>Bacteria</taxon>
        <taxon>Pseudomonadati</taxon>
        <taxon>Pseudomonadota</taxon>
        <taxon>Gammaproteobacteria</taxon>
        <taxon>Celerinatantimonadaceae</taxon>
        <taxon>Celerinatantimonas</taxon>
    </lineage>
</organism>
<dbReference type="EMBL" id="SMGD01000011">
    <property type="protein sequence ID" value="TCK58894.1"/>
    <property type="molecule type" value="Genomic_DNA"/>
</dbReference>
<accession>A0A4R1K471</accession>
<evidence type="ECO:0000313" key="3">
    <source>
        <dbReference type="EMBL" id="TCK58894.1"/>
    </source>
</evidence>
<sequence>MKKTLIAALLGLMVSPLALADNAPATQSQTPATPSTSVAKKAMAHKAVTKPTMHKHKMHAESHKLVSEIQSQLHRLGYKVGKIDGFNGKRTRAAVRQFQKDHHHKVTGKINTQLLAQLKAAK</sequence>
<feature type="domain" description="Peptidoglycan binding-like" evidence="2">
    <location>
        <begin position="63"/>
        <end position="118"/>
    </location>
</feature>
<dbReference type="Pfam" id="PF01471">
    <property type="entry name" value="PG_binding_1"/>
    <property type="match status" value="1"/>
</dbReference>
<proteinExistence type="predicted"/>
<evidence type="ECO:0000256" key="1">
    <source>
        <dbReference type="SAM" id="SignalP"/>
    </source>
</evidence>
<dbReference type="InterPro" id="IPR036366">
    <property type="entry name" value="PGBDSf"/>
</dbReference>
<protein>
    <submittedName>
        <fullName evidence="3">Putative peptidoglycan binding protein</fullName>
    </submittedName>
</protein>
<dbReference type="SUPFAM" id="SSF47090">
    <property type="entry name" value="PGBD-like"/>
    <property type="match status" value="1"/>
</dbReference>
<dbReference type="AlphaFoldDB" id="A0A4R1K471"/>
<name>A0A4R1K471_9GAMM</name>
<reference evidence="3 4" key="1">
    <citation type="submission" date="2019-03" db="EMBL/GenBank/DDBJ databases">
        <title>Genomic Encyclopedia of Type Strains, Phase IV (KMG-IV): sequencing the most valuable type-strain genomes for metagenomic binning, comparative biology and taxonomic classification.</title>
        <authorList>
            <person name="Goeker M."/>
        </authorList>
    </citation>
    <scope>NUCLEOTIDE SEQUENCE [LARGE SCALE GENOMIC DNA]</scope>
    <source>
        <strain evidence="3 4">DSM 18577</strain>
    </source>
</reference>
<dbReference type="OrthoDB" id="6372127at2"/>
<dbReference type="RefSeq" id="WP_131911838.1">
    <property type="nucleotide sequence ID" value="NZ_OU594967.1"/>
</dbReference>
<dbReference type="InterPro" id="IPR036365">
    <property type="entry name" value="PGBD-like_sf"/>
</dbReference>
<feature type="signal peptide" evidence="1">
    <location>
        <begin position="1"/>
        <end position="20"/>
    </location>
</feature>
<keyword evidence="1" id="KW-0732">Signal</keyword>
<dbReference type="InterPro" id="IPR002477">
    <property type="entry name" value="Peptidoglycan-bd-like"/>
</dbReference>
<gene>
    <name evidence="3" type="ORF">EV690_1049</name>
</gene>
<evidence type="ECO:0000259" key="2">
    <source>
        <dbReference type="Pfam" id="PF01471"/>
    </source>
</evidence>